<comment type="subcellular location">
    <subcellularLocation>
        <location evidence="1">Cell membrane</location>
        <topology evidence="1">Multi-pass membrane protein</topology>
    </subcellularLocation>
</comment>
<dbReference type="Gene3D" id="1.20.1250.20">
    <property type="entry name" value="MFS general substrate transporter like domains"/>
    <property type="match status" value="1"/>
</dbReference>
<evidence type="ECO:0000256" key="6">
    <source>
        <dbReference type="SAM" id="Phobius"/>
    </source>
</evidence>
<dbReference type="GO" id="GO:0022857">
    <property type="term" value="F:transmembrane transporter activity"/>
    <property type="evidence" value="ECO:0007669"/>
    <property type="project" value="InterPro"/>
</dbReference>
<dbReference type="Pfam" id="PF07690">
    <property type="entry name" value="MFS_1"/>
    <property type="match status" value="1"/>
</dbReference>
<dbReference type="RefSeq" id="WP_091609937.1">
    <property type="nucleotide sequence ID" value="NZ_FMCX01000005.1"/>
</dbReference>
<dbReference type="InterPro" id="IPR036259">
    <property type="entry name" value="MFS_trans_sf"/>
</dbReference>
<dbReference type="AlphaFoldDB" id="A0A1C4ZC31"/>
<feature type="transmembrane region" description="Helical" evidence="6">
    <location>
        <begin position="85"/>
        <end position="108"/>
    </location>
</feature>
<feature type="transmembrane region" description="Helical" evidence="6">
    <location>
        <begin position="322"/>
        <end position="344"/>
    </location>
</feature>
<feature type="transmembrane region" description="Helical" evidence="6">
    <location>
        <begin position="154"/>
        <end position="175"/>
    </location>
</feature>
<feature type="transmembrane region" description="Helical" evidence="6">
    <location>
        <begin position="297"/>
        <end position="316"/>
    </location>
</feature>
<feature type="transmembrane region" description="Helical" evidence="6">
    <location>
        <begin position="181"/>
        <end position="200"/>
    </location>
</feature>
<evidence type="ECO:0000313" key="7">
    <source>
        <dbReference type="EMBL" id="SCF30396.1"/>
    </source>
</evidence>
<protein>
    <submittedName>
        <fullName evidence="7">Major Facilitator Superfamily protein</fullName>
    </submittedName>
</protein>
<dbReference type="SUPFAM" id="SSF103473">
    <property type="entry name" value="MFS general substrate transporter"/>
    <property type="match status" value="1"/>
</dbReference>
<sequence>MSRTGLQPAPPEAPRIGQAGRVLIAATALSALGNSMYIGAAALLVLQLTRDPASVPLIAICGGIPAIVMAPLVPRAIKRFGAATVAIAADLVSAAAAAVYPVLFLLALHNGPEIVYAQELVIGSAAAFYSTSARILVSALSASSASVLIRINGYSIATTQIAGVIGWGLGALTLALSNAAVAMFANAVTFVLSALLQWRVRDDLRSAQQRGEETESPAGDDPPSRWYLPHPLGVLATAGLVVVFTTTQRLWLSNYPAVLELVLGKPDWTLGVANVAYSAGAILAGVLIAGRVQTPSVRVAVLVICGFYALCALVTFTSPLPLMLAVYCLVGLASIGVVLAQSRLQLDLPLSTQSTFFARLLAVQNASNLVFLSLWIPLLRLSDPRTLIVITLTTAAVLTILLGVTKHDHRPDHVRQ</sequence>
<evidence type="ECO:0000256" key="1">
    <source>
        <dbReference type="ARBA" id="ARBA00004651"/>
    </source>
</evidence>
<keyword evidence="2" id="KW-1003">Cell membrane</keyword>
<dbReference type="STRING" id="262898.GA0070564_105286"/>
<organism evidence="7 8">
    <name type="scientific">Micromonospora mirobrigensis</name>
    <dbReference type="NCBI Taxonomy" id="262898"/>
    <lineage>
        <taxon>Bacteria</taxon>
        <taxon>Bacillati</taxon>
        <taxon>Actinomycetota</taxon>
        <taxon>Actinomycetes</taxon>
        <taxon>Micromonosporales</taxon>
        <taxon>Micromonosporaceae</taxon>
        <taxon>Micromonospora</taxon>
    </lineage>
</organism>
<feature type="transmembrane region" description="Helical" evidence="6">
    <location>
        <begin position="120"/>
        <end position="142"/>
    </location>
</feature>
<keyword evidence="4 6" id="KW-1133">Transmembrane helix</keyword>
<keyword evidence="3 6" id="KW-0812">Transmembrane</keyword>
<feature type="transmembrane region" description="Helical" evidence="6">
    <location>
        <begin position="271"/>
        <end position="290"/>
    </location>
</feature>
<gene>
    <name evidence="7" type="ORF">GA0070564_105286</name>
</gene>
<accession>A0A1C4ZC31</accession>
<feature type="transmembrane region" description="Helical" evidence="6">
    <location>
        <begin position="356"/>
        <end position="375"/>
    </location>
</feature>
<feature type="transmembrane region" description="Helical" evidence="6">
    <location>
        <begin position="387"/>
        <end position="405"/>
    </location>
</feature>
<proteinExistence type="predicted"/>
<dbReference type="PANTHER" id="PTHR23513:SF6">
    <property type="entry name" value="MAJOR FACILITATOR SUPERFAMILY ASSOCIATED DOMAIN-CONTAINING PROTEIN"/>
    <property type="match status" value="1"/>
</dbReference>
<feature type="transmembrane region" description="Helical" evidence="6">
    <location>
        <begin position="21"/>
        <end position="47"/>
    </location>
</feature>
<dbReference type="InterPro" id="IPR011701">
    <property type="entry name" value="MFS"/>
</dbReference>
<evidence type="ECO:0000256" key="4">
    <source>
        <dbReference type="ARBA" id="ARBA00022989"/>
    </source>
</evidence>
<dbReference type="GO" id="GO:0005886">
    <property type="term" value="C:plasma membrane"/>
    <property type="evidence" value="ECO:0007669"/>
    <property type="project" value="UniProtKB-SubCell"/>
</dbReference>
<evidence type="ECO:0000256" key="5">
    <source>
        <dbReference type="ARBA" id="ARBA00023136"/>
    </source>
</evidence>
<evidence type="ECO:0000313" key="8">
    <source>
        <dbReference type="Proteomes" id="UP000199504"/>
    </source>
</evidence>
<keyword evidence="8" id="KW-1185">Reference proteome</keyword>
<dbReference type="PANTHER" id="PTHR23513">
    <property type="entry name" value="INTEGRAL MEMBRANE EFFLUX PROTEIN-RELATED"/>
    <property type="match status" value="1"/>
</dbReference>
<feature type="transmembrane region" description="Helical" evidence="6">
    <location>
        <begin position="232"/>
        <end position="251"/>
    </location>
</feature>
<dbReference type="Proteomes" id="UP000199504">
    <property type="component" value="Unassembled WGS sequence"/>
</dbReference>
<reference evidence="8" key="1">
    <citation type="submission" date="2016-06" db="EMBL/GenBank/DDBJ databases">
        <authorList>
            <person name="Varghese N."/>
            <person name="Submissions Spin"/>
        </authorList>
    </citation>
    <scope>NUCLEOTIDE SEQUENCE [LARGE SCALE GENOMIC DNA]</scope>
    <source>
        <strain evidence="8">DSM 44830</strain>
    </source>
</reference>
<evidence type="ECO:0000256" key="3">
    <source>
        <dbReference type="ARBA" id="ARBA00022692"/>
    </source>
</evidence>
<dbReference type="EMBL" id="FMCX01000005">
    <property type="protein sequence ID" value="SCF30396.1"/>
    <property type="molecule type" value="Genomic_DNA"/>
</dbReference>
<name>A0A1C4ZC31_9ACTN</name>
<evidence type="ECO:0000256" key="2">
    <source>
        <dbReference type="ARBA" id="ARBA00022475"/>
    </source>
</evidence>
<keyword evidence="5 6" id="KW-0472">Membrane</keyword>
<feature type="transmembrane region" description="Helical" evidence="6">
    <location>
        <begin position="53"/>
        <end position="73"/>
    </location>
</feature>